<dbReference type="EMBL" id="CAJSLV010000057">
    <property type="protein sequence ID" value="CAG6394603.1"/>
    <property type="molecule type" value="Genomic_DNA"/>
</dbReference>
<reference evidence="2" key="1">
    <citation type="submission" date="2021-05" db="EMBL/GenBank/DDBJ databases">
        <authorList>
            <person name="Arsene-Ploetze F."/>
        </authorList>
    </citation>
    <scope>NUCLEOTIDE SEQUENCE</scope>
    <source>
        <strain evidence="2">DSM 42138</strain>
    </source>
</reference>
<accession>A0A9W4DQX5</accession>
<name>A0A9W4DQX5_9ACTN</name>
<feature type="compositionally biased region" description="Low complexity" evidence="1">
    <location>
        <begin position="255"/>
        <end position="275"/>
    </location>
</feature>
<feature type="region of interest" description="Disordered" evidence="1">
    <location>
        <begin position="60"/>
        <end position="84"/>
    </location>
</feature>
<dbReference type="Proteomes" id="UP001152519">
    <property type="component" value="Unassembled WGS sequence"/>
</dbReference>
<dbReference type="AlphaFoldDB" id="A0A9W4DQX5"/>
<comment type="caution">
    <text evidence="2">The sequence shown here is derived from an EMBL/GenBank/DDBJ whole genome shotgun (WGS) entry which is preliminary data.</text>
</comment>
<organism evidence="2 3">
    <name type="scientific">Actinacidiphila cocklensis</name>
    <dbReference type="NCBI Taxonomy" id="887465"/>
    <lineage>
        <taxon>Bacteria</taxon>
        <taxon>Bacillati</taxon>
        <taxon>Actinomycetota</taxon>
        <taxon>Actinomycetes</taxon>
        <taxon>Kitasatosporales</taxon>
        <taxon>Streptomycetaceae</taxon>
        <taxon>Actinacidiphila</taxon>
    </lineage>
</organism>
<sequence>MTTSSTAPKPACRSSCTDGIATLTMATSRMAMKAPAITTHRLIQLRLVPPACEDSSLITRTPLSGHSPAAGDFPRGSPESRLCGGAASRTFRSVRQATASRRLGPVGPASLMPMAVSGLSVSAAVPHPRSAERRCRAARRRAGKAQCGARRENVRTLQPGRPRRPQGGGLRTRSGLDAAGSQPGRRSQERPRRGHRVLRRPGGLRDQGRPGQHRRLGREHGRRGAPRARRVPRGAPGRTQLHALPHPRRPDRRGPGLPERSVRGGQLLLGRLRPGADPGPLGQVTARRLTAPAAGGQKRATRNAPQSTGY</sequence>
<feature type="compositionally biased region" description="Basic residues" evidence="1">
    <location>
        <begin position="211"/>
        <end position="232"/>
    </location>
</feature>
<gene>
    <name evidence="2" type="ORF">SCOCK_280056</name>
</gene>
<proteinExistence type="predicted"/>
<feature type="region of interest" description="Disordered" evidence="1">
    <location>
        <begin position="123"/>
        <end position="310"/>
    </location>
</feature>
<evidence type="ECO:0000313" key="2">
    <source>
        <dbReference type="EMBL" id="CAG6394603.1"/>
    </source>
</evidence>
<keyword evidence="3" id="KW-1185">Reference proteome</keyword>
<protein>
    <submittedName>
        <fullName evidence="2">Uncharacterized protein</fullName>
    </submittedName>
</protein>
<evidence type="ECO:0000313" key="3">
    <source>
        <dbReference type="Proteomes" id="UP001152519"/>
    </source>
</evidence>
<evidence type="ECO:0000256" key="1">
    <source>
        <dbReference type="SAM" id="MobiDB-lite"/>
    </source>
</evidence>